<dbReference type="HOGENOM" id="CLU_2777160_0_0_1"/>
<dbReference type="Proteomes" id="UP000008783">
    <property type="component" value="Unassembled WGS sequence"/>
</dbReference>
<dbReference type="GeneID" id="13540788"/>
<dbReference type="EMBL" id="DS178389">
    <property type="protein sequence ID" value="EHS62807.1"/>
    <property type="molecule type" value="Genomic_DNA"/>
</dbReference>
<organism evidence="2 3">
    <name type="scientific">Puccinia graminis f. sp. tritici (strain CRL 75-36-700-3 / race SCCL)</name>
    <name type="common">Black stem rust fungus</name>
    <dbReference type="NCBI Taxonomy" id="418459"/>
    <lineage>
        <taxon>Eukaryota</taxon>
        <taxon>Fungi</taxon>
        <taxon>Dikarya</taxon>
        <taxon>Basidiomycota</taxon>
        <taxon>Pucciniomycotina</taxon>
        <taxon>Pucciniomycetes</taxon>
        <taxon>Pucciniales</taxon>
        <taxon>Pucciniaceae</taxon>
        <taxon>Puccinia</taxon>
    </lineage>
</organism>
<dbReference type="RefSeq" id="XP_003888561.1">
    <property type="nucleotide sequence ID" value="XM_003888512.1"/>
</dbReference>
<dbReference type="AlphaFoldDB" id="H6QVA6"/>
<dbReference type="InParanoid" id="H6QVA6"/>
<dbReference type="VEuPathDB" id="FungiDB:PGTG_22689"/>
<proteinExistence type="predicted"/>
<evidence type="ECO:0000256" key="1">
    <source>
        <dbReference type="SAM" id="MobiDB-lite"/>
    </source>
</evidence>
<reference evidence="3" key="1">
    <citation type="journal article" date="2011" name="Proc. Natl. Acad. Sci. U.S.A.">
        <title>Obligate biotrophy features unraveled by the genomic analysis of rust fungi.</title>
        <authorList>
            <person name="Duplessis S."/>
            <person name="Cuomo C.A."/>
            <person name="Lin Y.-C."/>
            <person name="Aerts A."/>
            <person name="Tisserant E."/>
            <person name="Veneault-Fourrey C."/>
            <person name="Joly D.L."/>
            <person name="Hacquard S."/>
            <person name="Amselem J."/>
            <person name="Cantarel B.L."/>
            <person name="Chiu R."/>
            <person name="Coutinho P.M."/>
            <person name="Feau N."/>
            <person name="Field M."/>
            <person name="Frey P."/>
            <person name="Gelhaye E."/>
            <person name="Goldberg J."/>
            <person name="Grabherr M.G."/>
            <person name="Kodira C.D."/>
            <person name="Kohler A."/>
            <person name="Kuees U."/>
            <person name="Lindquist E.A."/>
            <person name="Lucas S.M."/>
            <person name="Mago R."/>
            <person name="Mauceli E."/>
            <person name="Morin E."/>
            <person name="Murat C."/>
            <person name="Pangilinan J.L."/>
            <person name="Park R."/>
            <person name="Pearson M."/>
            <person name="Quesneville H."/>
            <person name="Rouhier N."/>
            <person name="Sakthikumar S."/>
            <person name="Salamov A.A."/>
            <person name="Schmutz J."/>
            <person name="Selles B."/>
            <person name="Shapiro H."/>
            <person name="Tanguay P."/>
            <person name="Tuskan G.A."/>
            <person name="Henrissat B."/>
            <person name="Van de Peer Y."/>
            <person name="Rouze P."/>
            <person name="Ellis J.G."/>
            <person name="Dodds P.N."/>
            <person name="Schein J.E."/>
            <person name="Zhong S."/>
            <person name="Hamelin R.C."/>
            <person name="Grigoriev I.V."/>
            <person name="Szabo L.J."/>
            <person name="Martin F."/>
        </authorList>
    </citation>
    <scope>NUCLEOTIDE SEQUENCE [LARGE SCALE GENOMIC DNA]</scope>
    <source>
        <strain evidence="3">CRL 75-36-700-3 / race SCCL</strain>
    </source>
</reference>
<accession>H6QVA6</accession>
<evidence type="ECO:0000313" key="3">
    <source>
        <dbReference type="Proteomes" id="UP000008783"/>
    </source>
</evidence>
<feature type="region of interest" description="Disordered" evidence="1">
    <location>
        <begin position="1"/>
        <end position="20"/>
    </location>
</feature>
<feature type="compositionally biased region" description="Basic and acidic residues" evidence="1">
    <location>
        <begin position="11"/>
        <end position="20"/>
    </location>
</feature>
<protein>
    <submittedName>
        <fullName evidence="2">Uncharacterized protein</fullName>
    </submittedName>
</protein>
<sequence>MGTQTQAPPDGFDRVSGERQKSRPRLFRFGYRIRLFCWLLFLSTERQSTGGTRRRSAPSVNNEHPRQPL</sequence>
<gene>
    <name evidence="2" type="ORF">PGTG_22689</name>
</gene>
<name>H6QVA6_PUCGT</name>
<feature type="region of interest" description="Disordered" evidence="1">
    <location>
        <begin position="46"/>
        <end position="69"/>
    </location>
</feature>
<dbReference type="KEGG" id="pgr:PGTG_22689"/>
<keyword evidence="3" id="KW-1185">Reference proteome</keyword>
<evidence type="ECO:0000313" key="2">
    <source>
        <dbReference type="EMBL" id="EHS62807.1"/>
    </source>
</evidence>